<keyword evidence="4" id="KW-1185">Reference proteome</keyword>
<dbReference type="SUPFAM" id="SSF48097">
    <property type="entry name" value="Regulator of G-protein signaling, RGS"/>
    <property type="match status" value="1"/>
</dbReference>
<dbReference type="AlphaFoldDB" id="A0A0G4IIM4"/>
<dbReference type="Pfam" id="PF05527">
    <property type="entry name" value="TNFAIP8"/>
    <property type="match status" value="1"/>
</dbReference>
<dbReference type="InterPro" id="IPR038355">
    <property type="entry name" value="TNFAIP8_sf"/>
</dbReference>
<evidence type="ECO:0000313" key="3">
    <source>
        <dbReference type="EMBL" id="SPQ94298.1"/>
    </source>
</evidence>
<proteinExistence type="predicted"/>
<dbReference type="EMBL" id="OVEO01000002">
    <property type="protein sequence ID" value="SPQ94298.1"/>
    <property type="molecule type" value="Genomic_DNA"/>
</dbReference>
<organism evidence="2 4">
    <name type="scientific">Plasmodiophora brassicae</name>
    <name type="common">Clubroot disease agent</name>
    <dbReference type="NCBI Taxonomy" id="37360"/>
    <lineage>
        <taxon>Eukaryota</taxon>
        <taxon>Sar</taxon>
        <taxon>Rhizaria</taxon>
        <taxon>Endomyxa</taxon>
        <taxon>Phytomyxea</taxon>
        <taxon>Plasmodiophorida</taxon>
        <taxon>Plasmodiophoridae</taxon>
        <taxon>Plasmodiophora</taxon>
    </lineage>
</organism>
<sequence>MSDDEADVEQPMPSKQGGFARAMKFVGSATAGTKLGRKAILGVLGDDGEAIFNAIKDSAKIVFGETQGKQLKQDMVKLVLKVGIMLNEKLLTPENTSEATEPLQALLVQAHRSLENPDLGADPQFLVAAMNRAFAVANPIVSRHMKPDNVKKLQNVTKQLSDQAFVDAVLNRVDLRPQRVALADTLQRIMAHVEIAPAQAAVSCRATPCVYYALSVAADDAFRPAGLCESHHADRYDAMIDRPDLQSFLADERAAAFLMDYLTEIGEAVHLQCLRAIRDFRNGTSQPSRYRALVSINSKFLAENAPSPVGDAVSAASRQALAARADAIDEDNPRVPVTLFQEVESDLNARLQAVFADRFLRSTALDRFAGAFRLPTRYRKTAQLQRRARRRSSAPAIKTSFP</sequence>
<reference evidence="3 5" key="2">
    <citation type="submission" date="2018-03" db="EMBL/GenBank/DDBJ databases">
        <authorList>
            <person name="Fogelqvist J."/>
        </authorList>
    </citation>
    <scope>NUCLEOTIDE SEQUENCE [LARGE SCALE GENOMIC DNA]</scope>
</reference>
<protein>
    <recommendedName>
        <fullName evidence="1">RGS domain-containing protein</fullName>
    </recommendedName>
</protein>
<dbReference type="OMA" id="LCESHHA"/>
<dbReference type="Proteomes" id="UP000290189">
    <property type="component" value="Unassembled WGS sequence"/>
</dbReference>
<dbReference type="InterPro" id="IPR016137">
    <property type="entry name" value="RGS"/>
</dbReference>
<feature type="domain" description="RGS" evidence="1">
    <location>
        <begin position="244"/>
        <end position="369"/>
    </location>
</feature>
<dbReference type="InterPro" id="IPR044926">
    <property type="entry name" value="RGS_subdomain_2"/>
</dbReference>
<evidence type="ECO:0000313" key="5">
    <source>
        <dbReference type="Proteomes" id="UP000290189"/>
    </source>
</evidence>
<dbReference type="InterPro" id="IPR036305">
    <property type="entry name" value="RGS_sf"/>
</dbReference>
<gene>
    <name evidence="2" type="ORF">PBRA_003780</name>
    <name evidence="3" type="ORF">PLBR_LOCUS1513</name>
</gene>
<reference evidence="2 4" key="1">
    <citation type="submission" date="2015-02" db="EMBL/GenBank/DDBJ databases">
        <authorList>
            <person name="Chooi Y.-H."/>
        </authorList>
    </citation>
    <scope>NUCLEOTIDE SEQUENCE [LARGE SCALE GENOMIC DNA]</scope>
    <source>
        <strain evidence="2">E3</strain>
    </source>
</reference>
<dbReference type="InterPro" id="IPR008477">
    <property type="entry name" value="TNFAIP8-like"/>
</dbReference>
<evidence type="ECO:0000313" key="2">
    <source>
        <dbReference type="EMBL" id="CEO94967.1"/>
    </source>
</evidence>
<dbReference type="Proteomes" id="UP000039324">
    <property type="component" value="Unassembled WGS sequence"/>
</dbReference>
<dbReference type="Gene3D" id="1.10.167.10">
    <property type="entry name" value="Regulator of G-protein Signalling 4, domain 2"/>
    <property type="match status" value="1"/>
</dbReference>
<dbReference type="PROSITE" id="PS50132">
    <property type="entry name" value="RGS"/>
    <property type="match status" value="1"/>
</dbReference>
<evidence type="ECO:0000259" key="1">
    <source>
        <dbReference type="PROSITE" id="PS50132"/>
    </source>
</evidence>
<accession>A0A0G4IIM4</accession>
<keyword evidence="3" id="KW-0496">Mitochondrion</keyword>
<dbReference type="OrthoDB" id="10055976at2759"/>
<dbReference type="Gene3D" id="1.20.1440.160">
    <property type="entry name" value="Tumor necrosis factor alpha-induced protein 8-like"/>
    <property type="match status" value="1"/>
</dbReference>
<name>A0A0G4IIM4_PLABS</name>
<evidence type="ECO:0000313" key="4">
    <source>
        <dbReference type="Proteomes" id="UP000039324"/>
    </source>
</evidence>
<geneLocation type="mitochondrion" evidence="3"/>
<dbReference type="EMBL" id="CDSF01000002">
    <property type="protein sequence ID" value="CEO94967.1"/>
    <property type="molecule type" value="Genomic_DNA"/>
</dbReference>